<reference evidence="2" key="2">
    <citation type="submission" date="2021-04" db="EMBL/GenBank/DDBJ databases">
        <authorList>
            <person name="Gilroy R."/>
        </authorList>
    </citation>
    <scope>NUCLEOTIDE SEQUENCE</scope>
    <source>
        <strain evidence="2">CHK179-28034</strain>
    </source>
</reference>
<keyword evidence="1" id="KW-0472">Membrane</keyword>
<evidence type="ECO:0000313" key="3">
    <source>
        <dbReference type="Proteomes" id="UP000824049"/>
    </source>
</evidence>
<dbReference type="Proteomes" id="UP000824049">
    <property type="component" value="Unassembled WGS sequence"/>
</dbReference>
<gene>
    <name evidence="2" type="ORF">H9968_03515</name>
</gene>
<keyword evidence="1" id="KW-0812">Transmembrane</keyword>
<accession>A0A9D2EJR0</accession>
<dbReference type="EMBL" id="DXBR01000038">
    <property type="protein sequence ID" value="HIZ38983.1"/>
    <property type="molecule type" value="Genomic_DNA"/>
</dbReference>
<evidence type="ECO:0000256" key="1">
    <source>
        <dbReference type="SAM" id="Phobius"/>
    </source>
</evidence>
<dbReference type="AlphaFoldDB" id="A0A9D2EJR0"/>
<feature type="transmembrane region" description="Helical" evidence="1">
    <location>
        <begin position="29"/>
        <end position="56"/>
    </location>
</feature>
<sequence>MRSHEERVAAVRQRIIEAEHQKKLHHSQIITACSAAACLILIITLSVLMPGVISQITTDNYTGFASTASIFSSSESIGYIIIGVLSFLLGVCVTILCFRLSRFQQNNKEEENSNAGNH</sequence>
<evidence type="ECO:0000313" key="2">
    <source>
        <dbReference type="EMBL" id="HIZ38983.1"/>
    </source>
</evidence>
<organism evidence="2 3">
    <name type="scientific">Candidatus Anaerobutyricum stercoris</name>
    <dbReference type="NCBI Taxonomy" id="2838457"/>
    <lineage>
        <taxon>Bacteria</taxon>
        <taxon>Bacillati</taxon>
        <taxon>Bacillota</taxon>
        <taxon>Clostridia</taxon>
        <taxon>Lachnospirales</taxon>
        <taxon>Lachnospiraceae</taxon>
        <taxon>Anaerobutyricum</taxon>
    </lineage>
</organism>
<protein>
    <submittedName>
        <fullName evidence="2">DUF4179 domain-containing protein</fullName>
    </submittedName>
</protein>
<feature type="transmembrane region" description="Helical" evidence="1">
    <location>
        <begin position="76"/>
        <end position="98"/>
    </location>
</feature>
<name>A0A9D2EJR0_9FIRM</name>
<comment type="caution">
    <text evidence="2">The sequence shown here is derived from an EMBL/GenBank/DDBJ whole genome shotgun (WGS) entry which is preliminary data.</text>
</comment>
<keyword evidence="1" id="KW-1133">Transmembrane helix</keyword>
<reference evidence="2" key="1">
    <citation type="journal article" date="2021" name="PeerJ">
        <title>Extensive microbial diversity within the chicken gut microbiome revealed by metagenomics and culture.</title>
        <authorList>
            <person name="Gilroy R."/>
            <person name="Ravi A."/>
            <person name="Getino M."/>
            <person name="Pursley I."/>
            <person name="Horton D.L."/>
            <person name="Alikhan N.F."/>
            <person name="Baker D."/>
            <person name="Gharbi K."/>
            <person name="Hall N."/>
            <person name="Watson M."/>
            <person name="Adriaenssens E.M."/>
            <person name="Foster-Nyarko E."/>
            <person name="Jarju S."/>
            <person name="Secka A."/>
            <person name="Antonio M."/>
            <person name="Oren A."/>
            <person name="Chaudhuri R.R."/>
            <person name="La Ragione R."/>
            <person name="Hildebrand F."/>
            <person name="Pallen M.J."/>
        </authorList>
    </citation>
    <scope>NUCLEOTIDE SEQUENCE</scope>
    <source>
        <strain evidence="2">CHK179-28034</strain>
    </source>
</reference>
<proteinExistence type="predicted"/>